<sequence>MSSHIISITSFSDNQTKRQTKRQPENKELTLKKFAQKKFAELKDITDEQRDQMSEEEYQTFSQQYQELHYLLWPSSTLRVPNRMDPKKRQEREAAEEKRYAALGL</sequence>
<feature type="region of interest" description="Disordered" evidence="1">
    <location>
        <begin position="81"/>
        <end position="105"/>
    </location>
</feature>
<dbReference type="GeneID" id="9924635"/>
<feature type="compositionally biased region" description="Basic and acidic residues" evidence="1">
    <location>
        <begin position="82"/>
        <end position="105"/>
    </location>
</feature>
<organism evidence="2 3">
    <name type="scientific">Acanthamoeba polyphaga mimivirus</name>
    <name type="common">APMV</name>
    <dbReference type="NCBI Taxonomy" id="212035"/>
    <lineage>
        <taxon>Viruses</taxon>
        <taxon>Varidnaviria</taxon>
        <taxon>Bamfordvirae</taxon>
        <taxon>Nucleocytoviricota</taxon>
        <taxon>Megaviricetes</taxon>
        <taxon>Imitervirales</taxon>
        <taxon>Mimiviridae</taxon>
        <taxon>Megamimivirinae</taxon>
        <taxon>Mimivirus</taxon>
        <taxon>Mimivirus bradfordmassiliense</taxon>
    </lineage>
</organism>
<feature type="compositionally biased region" description="Polar residues" evidence="1">
    <location>
        <begin position="1"/>
        <end position="14"/>
    </location>
</feature>
<feature type="region of interest" description="Disordered" evidence="1">
    <location>
        <begin position="1"/>
        <end position="28"/>
    </location>
</feature>
<name>E3VXX5_MIMIV</name>
<gene>
    <name evidence="2" type="primary">L47b</name>
</gene>
<proteinExistence type="predicted"/>
<keyword evidence="3" id="KW-1185">Reference proteome</keyword>
<dbReference type="Proteomes" id="UP000201519">
    <property type="component" value="Segment"/>
</dbReference>
<reference evidence="2 3" key="1">
    <citation type="journal article" date="2011" name="Virol. J.">
        <title>Breaking the 1000-gene barrier for Mimivirus using ultra-deep genome and transcriptome sequencing.</title>
        <authorList>
            <person name="Legendre M."/>
            <person name="Santini S."/>
            <person name="Rico A."/>
            <person name="Abergel C."/>
            <person name="Claverie J.M."/>
        </authorList>
    </citation>
    <scope>NUCLEOTIDE SEQUENCE [LARGE SCALE GENOMIC DNA]</scope>
</reference>
<dbReference type="OrthoDB" id="28616at10239"/>
<dbReference type="EMBL" id="HQ336222">
    <property type="protein sequence ID" value="ADO18223.1"/>
    <property type="molecule type" value="Genomic_DNA"/>
</dbReference>
<evidence type="ECO:0000313" key="2">
    <source>
        <dbReference type="EMBL" id="ADO18223.1"/>
    </source>
</evidence>
<evidence type="ECO:0000313" key="3">
    <source>
        <dbReference type="Proteomes" id="UP000201519"/>
    </source>
</evidence>
<protein>
    <submittedName>
        <fullName evidence="2">Uncharacterized protein</fullName>
    </submittedName>
</protein>
<organismHost>
    <name type="scientific">Acanthamoeba polyphaga</name>
    <name type="common">Amoeba</name>
    <dbReference type="NCBI Taxonomy" id="5757"/>
</organismHost>
<dbReference type="KEGG" id="vg:9924635"/>
<dbReference type="RefSeq" id="YP_003986533.1">
    <property type="nucleotide sequence ID" value="NC_014649.1"/>
</dbReference>
<evidence type="ECO:0000256" key="1">
    <source>
        <dbReference type="SAM" id="MobiDB-lite"/>
    </source>
</evidence>
<accession>E3VXX5</accession>